<feature type="domain" description="Methyltransferase" evidence="2">
    <location>
        <begin position="52"/>
        <end position="145"/>
    </location>
</feature>
<evidence type="ECO:0000256" key="1">
    <source>
        <dbReference type="ARBA" id="ARBA00022679"/>
    </source>
</evidence>
<evidence type="ECO:0000313" key="4">
    <source>
        <dbReference type="Proteomes" id="UP000198242"/>
    </source>
</evidence>
<dbReference type="GO" id="GO:0032259">
    <property type="term" value="P:methylation"/>
    <property type="evidence" value="ECO:0007669"/>
    <property type="project" value="UniProtKB-KW"/>
</dbReference>
<accession>A0A1C4WTB1</accession>
<dbReference type="EMBL" id="LT607411">
    <property type="protein sequence ID" value="SCE99430.1"/>
    <property type="molecule type" value="Genomic_DNA"/>
</dbReference>
<dbReference type="AlphaFoldDB" id="A0A1C4WTB1"/>
<protein>
    <submittedName>
        <fullName evidence="3">Demethylmenaquinone methyltransferase / 2-methoxy-6-polyprenyl-1,4-benzoquinol methylase</fullName>
    </submittedName>
</protein>
<dbReference type="Gene3D" id="3.40.50.150">
    <property type="entry name" value="Vaccinia Virus protein VP39"/>
    <property type="match status" value="1"/>
</dbReference>
<dbReference type="Proteomes" id="UP000198242">
    <property type="component" value="Chromosome I"/>
</dbReference>
<organism evidence="3 4">
    <name type="scientific">Micromonospora viridifaciens</name>
    <dbReference type="NCBI Taxonomy" id="1881"/>
    <lineage>
        <taxon>Bacteria</taxon>
        <taxon>Bacillati</taxon>
        <taxon>Actinomycetota</taxon>
        <taxon>Actinomycetes</taxon>
        <taxon>Micromonosporales</taxon>
        <taxon>Micromonosporaceae</taxon>
        <taxon>Micromonospora</taxon>
    </lineage>
</organism>
<sequence>MDAAKQTLVDVFAKRARNYDITSNFMYAAGMRIARYRRMSVDFLDLRPGDTVVDAGCGTGLNFPLILDRIGPTGRIIGVDFSGEMLAQAERRVAREGWTNVELIQADLETFEFPPCDGIIAFLSITLLPRYDETIARGYAALRPGRRWVVHDYKLPGWWPERMLHLLEPLIKPFGGSMDMAARRPWESIRRYGVDAAVIDRYFGFAVFAYGSAR</sequence>
<reference evidence="4" key="1">
    <citation type="submission" date="2016-06" db="EMBL/GenBank/DDBJ databases">
        <authorList>
            <person name="Varghese N."/>
            <person name="Submissions Spin"/>
        </authorList>
    </citation>
    <scope>NUCLEOTIDE SEQUENCE [LARGE SCALE GENOMIC DNA]</scope>
    <source>
        <strain evidence="4">DSM 43909</strain>
    </source>
</reference>
<dbReference type="PANTHER" id="PTHR43861">
    <property type="entry name" value="TRANS-ACONITATE 2-METHYLTRANSFERASE-RELATED"/>
    <property type="match status" value="1"/>
</dbReference>
<keyword evidence="4" id="KW-1185">Reference proteome</keyword>
<evidence type="ECO:0000313" key="3">
    <source>
        <dbReference type="EMBL" id="SCE99430.1"/>
    </source>
</evidence>
<keyword evidence="1 3" id="KW-0808">Transferase</keyword>
<dbReference type="InterPro" id="IPR041698">
    <property type="entry name" value="Methyltransf_25"/>
</dbReference>
<dbReference type="GO" id="GO:0008168">
    <property type="term" value="F:methyltransferase activity"/>
    <property type="evidence" value="ECO:0007669"/>
    <property type="project" value="UniProtKB-KW"/>
</dbReference>
<proteinExistence type="predicted"/>
<name>A0A1C4WTB1_MICVI</name>
<evidence type="ECO:0000259" key="2">
    <source>
        <dbReference type="Pfam" id="PF13649"/>
    </source>
</evidence>
<dbReference type="SUPFAM" id="SSF53335">
    <property type="entry name" value="S-adenosyl-L-methionine-dependent methyltransferases"/>
    <property type="match status" value="1"/>
</dbReference>
<dbReference type="Pfam" id="PF13649">
    <property type="entry name" value="Methyltransf_25"/>
    <property type="match status" value="1"/>
</dbReference>
<dbReference type="InterPro" id="IPR029063">
    <property type="entry name" value="SAM-dependent_MTases_sf"/>
</dbReference>
<keyword evidence="3" id="KW-0489">Methyltransferase</keyword>
<dbReference type="CDD" id="cd02440">
    <property type="entry name" value="AdoMet_MTases"/>
    <property type="match status" value="1"/>
</dbReference>
<gene>
    <name evidence="3" type="ORF">GA0074695_2735</name>
</gene>